<dbReference type="EMBL" id="JAWWNJ010000001">
    <property type="protein sequence ID" value="KAK7063830.1"/>
    <property type="molecule type" value="Genomic_DNA"/>
</dbReference>
<reference evidence="2 3" key="1">
    <citation type="journal article" date="2024" name="J Genomics">
        <title>Draft genome sequencing and assembly of Favolaschia claudopus CIRM-BRFM 2984 isolated from oak limbs.</title>
        <authorList>
            <person name="Navarro D."/>
            <person name="Drula E."/>
            <person name="Chaduli D."/>
            <person name="Cazenave R."/>
            <person name="Ahrendt S."/>
            <person name="Wang J."/>
            <person name="Lipzen A."/>
            <person name="Daum C."/>
            <person name="Barry K."/>
            <person name="Grigoriev I.V."/>
            <person name="Favel A."/>
            <person name="Rosso M.N."/>
            <person name="Martin F."/>
        </authorList>
    </citation>
    <scope>NUCLEOTIDE SEQUENCE [LARGE SCALE GENOMIC DNA]</scope>
    <source>
        <strain evidence="2 3">CIRM-BRFM 2984</strain>
    </source>
</reference>
<dbReference type="GO" id="GO:0006281">
    <property type="term" value="P:DNA repair"/>
    <property type="evidence" value="ECO:0007669"/>
    <property type="project" value="TreeGrafter"/>
</dbReference>
<protein>
    <submittedName>
        <fullName evidence="2">Bifunctional polynucleotide phosphatase/kinase</fullName>
    </submittedName>
</protein>
<evidence type="ECO:0000313" key="2">
    <source>
        <dbReference type="EMBL" id="KAK7063830.1"/>
    </source>
</evidence>
<dbReference type="GO" id="GO:0046404">
    <property type="term" value="F:ATP-dependent polydeoxyribonucleotide 5'-hydroxyl-kinase activity"/>
    <property type="evidence" value="ECO:0007669"/>
    <property type="project" value="TreeGrafter"/>
</dbReference>
<name>A0AAW0EHJ0_9AGAR</name>
<gene>
    <name evidence="2" type="ORF">R3P38DRAFT_2820645</name>
</gene>
<dbReference type="InterPro" id="IPR023214">
    <property type="entry name" value="HAD_sf"/>
</dbReference>
<dbReference type="NCBIfam" id="TIGR01664">
    <property type="entry name" value="DNA-3'-Pase"/>
    <property type="match status" value="1"/>
</dbReference>
<keyword evidence="3" id="KW-1185">Reference proteome</keyword>
<evidence type="ECO:0000256" key="1">
    <source>
        <dbReference type="SAM" id="MobiDB-lite"/>
    </source>
</evidence>
<proteinExistence type="predicted"/>
<dbReference type="SUPFAM" id="SSF52540">
    <property type="entry name" value="P-loop containing nucleoside triphosphate hydrolases"/>
    <property type="match status" value="1"/>
</dbReference>
<dbReference type="NCBIfam" id="TIGR01662">
    <property type="entry name" value="HAD-SF-IIIA"/>
    <property type="match status" value="1"/>
</dbReference>
<dbReference type="InterPro" id="IPR027417">
    <property type="entry name" value="P-loop_NTPase"/>
</dbReference>
<feature type="region of interest" description="Disordered" evidence="1">
    <location>
        <begin position="1"/>
        <end position="42"/>
    </location>
</feature>
<dbReference type="InterPro" id="IPR006549">
    <property type="entry name" value="HAD-SF_hydro_IIIA"/>
</dbReference>
<dbReference type="Pfam" id="PF08645">
    <property type="entry name" value="PNK3P"/>
    <property type="match status" value="1"/>
</dbReference>
<evidence type="ECO:0000313" key="3">
    <source>
        <dbReference type="Proteomes" id="UP001362999"/>
    </source>
</evidence>
<dbReference type="SUPFAM" id="SSF56784">
    <property type="entry name" value="HAD-like"/>
    <property type="match status" value="1"/>
</dbReference>
<sequence>MVSSLQASTTLKRTASQLDPEESSTSNNVSRKTSTSTPNEKLSSLQWRDSLGPYHSCLHAINLNPKHSTKVAAFDLDGTIIKGGTKQPAHEWRWWNPCVPDKLAQAFNDGYAIVIISNQAGLGGKYEVETKPWKTKLASISGALPELPLRLFAAIKRDKYRKPMLGMWEELESIYAADGIEIDKASSFFVGDGAGRNYPKNPMRSDFSSTDRKWAINAGISFLTPEEYFLGEAPDPDFTLKGLDVSALPTKLPLYTPSSSPLIPNPPIQELVLFVGYPCLGKTTFFPRYFEPAGYLHVTQDALKSGVQVVHNALAAGKKCVVDNTNQDTFTRKFYIDIADKLGVPVRCMLFTGSLDLAWHNNLYRSTGLPPSVAEREIPREALPKSAFSSFRDNYKAPKLREGFLHIKKVNWIFSGTPEERKAWSKWFSLFDETDERGRHSN</sequence>
<dbReference type="PANTHER" id="PTHR12083:SF9">
    <property type="entry name" value="BIFUNCTIONAL POLYNUCLEOTIDE PHOSPHATASE_KINASE"/>
    <property type="match status" value="1"/>
</dbReference>
<dbReference type="Gene3D" id="3.40.50.300">
    <property type="entry name" value="P-loop containing nucleotide triphosphate hydrolases"/>
    <property type="match status" value="1"/>
</dbReference>
<dbReference type="Proteomes" id="UP001362999">
    <property type="component" value="Unassembled WGS sequence"/>
</dbReference>
<accession>A0AAW0EHJ0</accession>
<dbReference type="AlphaFoldDB" id="A0AAW0EHJ0"/>
<organism evidence="2 3">
    <name type="scientific">Favolaschia claudopus</name>
    <dbReference type="NCBI Taxonomy" id="2862362"/>
    <lineage>
        <taxon>Eukaryota</taxon>
        <taxon>Fungi</taxon>
        <taxon>Dikarya</taxon>
        <taxon>Basidiomycota</taxon>
        <taxon>Agaricomycotina</taxon>
        <taxon>Agaricomycetes</taxon>
        <taxon>Agaricomycetidae</taxon>
        <taxon>Agaricales</taxon>
        <taxon>Marasmiineae</taxon>
        <taxon>Mycenaceae</taxon>
        <taxon>Favolaschia</taxon>
    </lineage>
</organism>
<dbReference type="GO" id="GO:0003690">
    <property type="term" value="F:double-stranded DNA binding"/>
    <property type="evidence" value="ECO:0007669"/>
    <property type="project" value="TreeGrafter"/>
</dbReference>
<dbReference type="Gene3D" id="3.40.50.1000">
    <property type="entry name" value="HAD superfamily/HAD-like"/>
    <property type="match status" value="1"/>
</dbReference>
<dbReference type="PANTHER" id="PTHR12083">
    <property type="entry name" value="BIFUNCTIONAL POLYNUCLEOTIDE PHOSPHATASE/KINASE"/>
    <property type="match status" value="1"/>
</dbReference>
<comment type="caution">
    <text evidence="2">The sequence shown here is derived from an EMBL/GenBank/DDBJ whole genome shotgun (WGS) entry which is preliminary data.</text>
</comment>
<dbReference type="InterPro" id="IPR036412">
    <property type="entry name" value="HAD-like_sf"/>
</dbReference>
<dbReference type="GO" id="GO:0046403">
    <property type="term" value="F:polynucleotide 3'-phosphatase activity"/>
    <property type="evidence" value="ECO:0007669"/>
    <property type="project" value="TreeGrafter"/>
</dbReference>
<dbReference type="InterPro" id="IPR006551">
    <property type="entry name" value="Polynucleotide_phosphatase"/>
</dbReference>
<dbReference type="InterPro" id="IPR013954">
    <property type="entry name" value="PNK3P"/>
</dbReference>